<evidence type="ECO:0000256" key="1">
    <source>
        <dbReference type="SAM" id="MobiDB-lite"/>
    </source>
</evidence>
<gene>
    <name evidence="2" type="ORF">EJB05_00934</name>
</gene>
<keyword evidence="3" id="KW-1185">Reference proteome</keyword>
<protein>
    <submittedName>
        <fullName evidence="2">Uncharacterized protein</fullName>
    </submittedName>
</protein>
<comment type="caution">
    <text evidence="2">The sequence shown here is derived from an EMBL/GenBank/DDBJ whole genome shotgun (WGS) entry which is preliminary data.</text>
</comment>
<dbReference type="Proteomes" id="UP000324897">
    <property type="component" value="Chromosome 6"/>
</dbReference>
<dbReference type="EMBL" id="RWGY01000002">
    <property type="protein sequence ID" value="TVU49616.1"/>
    <property type="molecule type" value="Genomic_DNA"/>
</dbReference>
<evidence type="ECO:0000313" key="3">
    <source>
        <dbReference type="Proteomes" id="UP000324897"/>
    </source>
</evidence>
<reference evidence="2 3" key="1">
    <citation type="journal article" date="2019" name="Sci. Rep.">
        <title>A high-quality genome of Eragrostis curvula grass provides insights into Poaceae evolution and supports new strategies to enhance forage quality.</title>
        <authorList>
            <person name="Carballo J."/>
            <person name="Santos B.A.C.M."/>
            <person name="Zappacosta D."/>
            <person name="Garbus I."/>
            <person name="Selva J.P."/>
            <person name="Gallo C.A."/>
            <person name="Diaz A."/>
            <person name="Albertini E."/>
            <person name="Caccamo M."/>
            <person name="Echenique V."/>
        </authorList>
    </citation>
    <scope>NUCLEOTIDE SEQUENCE [LARGE SCALE GENOMIC DNA]</scope>
    <source>
        <strain evidence="3">cv. Victoria</strain>
        <tissue evidence="2">Leaf</tissue>
    </source>
</reference>
<dbReference type="AlphaFoldDB" id="A0A5J9WNT6"/>
<name>A0A5J9WNT6_9POAL</name>
<sequence>MVGDTSESSWNGPQGCGTIKEPCHIKRTGPTCSIEAQAHKISSLKAMTPTGRFVGTGPERNNHQMMLKSQHTINI</sequence>
<proteinExistence type="predicted"/>
<feature type="region of interest" description="Disordered" evidence="1">
    <location>
        <begin position="1"/>
        <end position="21"/>
    </location>
</feature>
<organism evidence="2 3">
    <name type="scientific">Eragrostis curvula</name>
    <name type="common">weeping love grass</name>
    <dbReference type="NCBI Taxonomy" id="38414"/>
    <lineage>
        <taxon>Eukaryota</taxon>
        <taxon>Viridiplantae</taxon>
        <taxon>Streptophyta</taxon>
        <taxon>Embryophyta</taxon>
        <taxon>Tracheophyta</taxon>
        <taxon>Spermatophyta</taxon>
        <taxon>Magnoliopsida</taxon>
        <taxon>Liliopsida</taxon>
        <taxon>Poales</taxon>
        <taxon>Poaceae</taxon>
        <taxon>PACMAD clade</taxon>
        <taxon>Chloridoideae</taxon>
        <taxon>Eragrostideae</taxon>
        <taxon>Eragrostidinae</taxon>
        <taxon>Eragrostis</taxon>
    </lineage>
</organism>
<accession>A0A5J9WNT6</accession>
<evidence type="ECO:0000313" key="2">
    <source>
        <dbReference type="EMBL" id="TVU49616.1"/>
    </source>
</evidence>
<feature type="compositionally biased region" description="Polar residues" evidence="1">
    <location>
        <begin position="1"/>
        <end position="12"/>
    </location>
</feature>
<dbReference type="Gramene" id="TVU49616">
    <property type="protein sequence ID" value="TVU49616"/>
    <property type="gene ID" value="EJB05_00934"/>
</dbReference>
<feature type="non-terminal residue" evidence="2">
    <location>
        <position position="1"/>
    </location>
</feature>